<dbReference type="Proteomes" id="UP001200642">
    <property type="component" value="Unassembled WGS sequence"/>
</dbReference>
<organism evidence="1 2">
    <name type="scientific">Cerina litoralis</name>
    <dbReference type="NCBI Taxonomy" id="2874477"/>
    <lineage>
        <taxon>Bacteria</taxon>
        <taxon>Pseudomonadati</taxon>
        <taxon>Bacteroidota</taxon>
        <taxon>Flavobacteriia</taxon>
        <taxon>Flavobacteriales</taxon>
        <taxon>Flavobacteriaceae</taxon>
        <taxon>Cerina</taxon>
    </lineage>
</organism>
<dbReference type="RefSeq" id="WP_317903163.1">
    <property type="nucleotide sequence ID" value="NZ_JAIRBC010000023.1"/>
</dbReference>
<accession>A0AAE3EYG2</accession>
<keyword evidence="2" id="KW-1185">Reference proteome</keyword>
<dbReference type="SUPFAM" id="SSF53474">
    <property type="entry name" value="alpha/beta-Hydrolases"/>
    <property type="match status" value="1"/>
</dbReference>
<protein>
    <submittedName>
        <fullName evidence="1">Alpha/beta hydrolase</fullName>
    </submittedName>
</protein>
<reference evidence="1" key="1">
    <citation type="submission" date="2023-02" db="EMBL/GenBank/DDBJ databases">
        <title>Genome of Flavobacteriaceae gen. nov. sp. strain F89.</title>
        <authorList>
            <person name="Wang Y."/>
        </authorList>
    </citation>
    <scope>NUCLEOTIDE SEQUENCE</scope>
    <source>
        <strain evidence="1">F89</strain>
    </source>
</reference>
<dbReference type="GO" id="GO:0016787">
    <property type="term" value="F:hydrolase activity"/>
    <property type="evidence" value="ECO:0007669"/>
    <property type="project" value="UniProtKB-KW"/>
</dbReference>
<proteinExistence type="predicted"/>
<dbReference type="EMBL" id="JAIRBC010000023">
    <property type="protein sequence ID" value="MCG2462022.1"/>
    <property type="molecule type" value="Genomic_DNA"/>
</dbReference>
<dbReference type="Gene3D" id="3.40.50.1820">
    <property type="entry name" value="alpha/beta hydrolase"/>
    <property type="match status" value="1"/>
</dbReference>
<evidence type="ECO:0000313" key="1">
    <source>
        <dbReference type="EMBL" id="MCG2462022.1"/>
    </source>
</evidence>
<gene>
    <name evidence="1" type="ORF">K8352_14780</name>
</gene>
<keyword evidence="1" id="KW-0378">Hydrolase</keyword>
<dbReference type="AlphaFoldDB" id="A0AAE3EYG2"/>
<name>A0AAE3EYG2_9FLAO</name>
<evidence type="ECO:0000313" key="2">
    <source>
        <dbReference type="Proteomes" id="UP001200642"/>
    </source>
</evidence>
<dbReference type="InterPro" id="IPR029058">
    <property type="entry name" value="AB_hydrolase_fold"/>
</dbReference>
<comment type="caution">
    <text evidence="1">The sequence shown here is derived from an EMBL/GenBank/DDBJ whole genome shotgun (WGS) entry which is preliminary data.</text>
</comment>
<sequence>MTQSRIPVYFMPGMAANPSIFKNIELPKDLYDIFLLEWFIPTGNMCLEDYAKVMVKGIAHENPILIGVSFGGIMVQEMAKLISTRKIVIISSVKLSNELPKRMLFAKYTKIHKLLPFGLVNNVELIAKYAFGEHVKKRIKLYEEFLSIRDPHYISWALDKMVNWNQKKYASNLVHIHGEKDPVFPISHIEDCIRVKNGTHAMIVYRYRWFNKHLPEIMAATL</sequence>